<feature type="binding site" evidence="6">
    <location>
        <position position="122"/>
    </location>
    <ligand>
        <name>ATP</name>
        <dbReference type="ChEBI" id="CHEBI:30616"/>
    </ligand>
</feature>
<dbReference type="GO" id="GO:0004550">
    <property type="term" value="F:nucleoside diphosphate kinase activity"/>
    <property type="evidence" value="ECO:0007669"/>
    <property type="project" value="UniProtKB-EC"/>
</dbReference>
<organism evidence="10 11">
    <name type="scientific">Candidula unifasciata</name>
    <dbReference type="NCBI Taxonomy" id="100452"/>
    <lineage>
        <taxon>Eukaryota</taxon>
        <taxon>Metazoa</taxon>
        <taxon>Spiralia</taxon>
        <taxon>Lophotrochozoa</taxon>
        <taxon>Mollusca</taxon>
        <taxon>Gastropoda</taxon>
        <taxon>Heterobranchia</taxon>
        <taxon>Euthyneura</taxon>
        <taxon>Panpulmonata</taxon>
        <taxon>Eupulmonata</taxon>
        <taxon>Stylommatophora</taxon>
        <taxon>Helicina</taxon>
        <taxon>Helicoidea</taxon>
        <taxon>Geomitridae</taxon>
        <taxon>Candidula</taxon>
    </lineage>
</organism>
<comment type="similarity">
    <text evidence="2 6 7">Belongs to the NDK family.</text>
</comment>
<evidence type="ECO:0000256" key="6">
    <source>
        <dbReference type="PROSITE-ProRule" id="PRU00706"/>
    </source>
</evidence>
<dbReference type="EMBL" id="CAJHNH020003789">
    <property type="protein sequence ID" value="CAG5129997.1"/>
    <property type="molecule type" value="Genomic_DNA"/>
</dbReference>
<dbReference type="Pfam" id="PF00334">
    <property type="entry name" value="NDK"/>
    <property type="match status" value="1"/>
</dbReference>
<evidence type="ECO:0000256" key="1">
    <source>
        <dbReference type="ARBA" id="ARBA00001946"/>
    </source>
</evidence>
<comment type="caution">
    <text evidence="10">The sequence shown here is derived from an EMBL/GenBank/DDBJ whole genome shotgun (WGS) entry which is preliminary data.</text>
</comment>
<evidence type="ECO:0000256" key="2">
    <source>
        <dbReference type="ARBA" id="ARBA00008142"/>
    </source>
</evidence>
<dbReference type="AlphaFoldDB" id="A0A8S3ZKB8"/>
<comment type="cofactor">
    <cofactor evidence="1">
        <name>Mg(2+)</name>
        <dbReference type="ChEBI" id="CHEBI:18420"/>
    </cofactor>
</comment>
<feature type="binding site" evidence="6">
    <location>
        <position position="105"/>
    </location>
    <ligand>
        <name>ATP</name>
        <dbReference type="ChEBI" id="CHEBI:30616"/>
    </ligand>
</feature>
<dbReference type="Proteomes" id="UP000678393">
    <property type="component" value="Unassembled WGS sequence"/>
</dbReference>
<evidence type="ECO:0000256" key="4">
    <source>
        <dbReference type="ARBA" id="ARBA00022679"/>
    </source>
</evidence>
<evidence type="ECO:0000256" key="8">
    <source>
        <dbReference type="SAM" id="SignalP"/>
    </source>
</evidence>
<dbReference type="InterPro" id="IPR034907">
    <property type="entry name" value="NDK-like_dom"/>
</dbReference>
<evidence type="ECO:0000259" key="9">
    <source>
        <dbReference type="SMART" id="SM00562"/>
    </source>
</evidence>
<dbReference type="InterPro" id="IPR001564">
    <property type="entry name" value="Nucleoside_diP_kinase"/>
</dbReference>
<dbReference type="GO" id="GO:0006228">
    <property type="term" value="P:UTP biosynthetic process"/>
    <property type="evidence" value="ECO:0007669"/>
    <property type="project" value="InterPro"/>
</dbReference>
<keyword evidence="11" id="KW-1185">Reference proteome</keyword>
<keyword evidence="8" id="KW-0732">Signal</keyword>
<reference evidence="10" key="1">
    <citation type="submission" date="2021-04" db="EMBL/GenBank/DDBJ databases">
        <authorList>
            <consortium name="Molecular Ecology Group"/>
        </authorList>
    </citation>
    <scope>NUCLEOTIDE SEQUENCE</scope>
</reference>
<dbReference type="EC" id="2.7.4.6" evidence="3"/>
<feature type="binding site" evidence="6">
    <location>
        <position position="111"/>
    </location>
    <ligand>
        <name>ATP</name>
        <dbReference type="ChEBI" id="CHEBI:30616"/>
    </ligand>
</feature>
<feature type="domain" description="Nucleoside diphosphate kinase-like" evidence="9">
    <location>
        <begin position="21"/>
        <end position="158"/>
    </location>
</feature>
<dbReference type="InterPro" id="IPR036850">
    <property type="entry name" value="NDK-like_dom_sf"/>
</dbReference>
<keyword evidence="4" id="KW-0808">Transferase</keyword>
<comment type="caution">
    <text evidence="6">Lacks conserved residue(s) required for the propagation of feature annotation.</text>
</comment>
<dbReference type="SMART" id="SM00562">
    <property type="entry name" value="NDK"/>
    <property type="match status" value="1"/>
</dbReference>
<feature type="binding site" evidence="6">
    <location>
        <position position="132"/>
    </location>
    <ligand>
        <name>ATP</name>
        <dbReference type="ChEBI" id="CHEBI:30616"/>
    </ligand>
</feature>
<dbReference type="PROSITE" id="PS51374">
    <property type="entry name" value="NDPK_LIKE"/>
    <property type="match status" value="1"/>
</dbReference>
<accession>A0A8S3ZKB8</accession>
<evidence type="ECO:0000256" key="3">
    <source>
        <dbReference type="ARBA" id="ARBA00012966"/>
    </source>
</evidence>
<dbReference type="PANTHER" id="PTHR11349">
    <property type="entry name" value="NUCLEOSIDE DIPHOSPHATE KINASE"/>
    <property type="match status" value="1"/>
</dbReference>
<evidence type="ECO:0000313" key="11">
    <source>
        <dbReference type="Proteomes" id="UP000678393"/>
    </source>
</evidence>
<feature type="signal peptide" evidence="8">
    <location>
        <begin position="1"/>
        <end position="17"/>
    </location>
</feature>
<evidence type="ECO:0000313" key="10">
    <source>
        <dbReference type="EMBL" id="CAG5129997.1"/>
    </source>
</evidence>
<feature type="binding site" evidence="6">
    <location>
        <position position="77"/>
    </location>
    <ligand>
        <name>ATP</name>
        <dbReference type="ChEBI" id="CHEBI:30616"/>
    </ligand>
</feature>
<dbReference type="PRINTS" id="PR01243">
    <property type="entry name" value="NUCDPKINASE"/>
</dbReference>
<evidence type="ECO:0000256" key="7">
    <source>
        <dbReference type="RuleBase" id="RU004011"/>
    </source>
</evidence>
<name>A0A8S3ZKB8_9EUPU</name>
<evidence type="ECO:0000256" key="5">
    <source>
        <dbReference type="ARBA" id="ARBA00022777"/>
    </source>
</evidence>
<dbReference type="GO" id="GO:0006183">
    <property type="term" value="P:GTP biosynthetic process"/>
    <property type="evidence" value="ECO:0007669"/>
    <property type="project" value="InterPro"/>
</dbReference>
<dbReference type="CDD" id="cd04413">
    <property type="entry name" value="NDPk_I"/>
    <property type="match status" value="1"/>
</dbReference>
<dbReference type="OrthoDB" id="2162449at2759"/>
<proteinExistence type="inferred from homology"/>
<sequence length="173" mass="19178">MVATLLSIFSLLNRNMADPRAEPTFLAVKPDGVQRGLVGEIISRFRKLGYQLVAGKFVWPSKDLLHDHYAELSSKPFFPGLIEYMSSGPVFAMVWEGTDVVSVGRKTIGATNPRKSPIGTIRGDLAIDVGRNICYGSESVGTAEREIALWFTTDEVASYDLARRIGFIKKNYF</sequence>
<protein>
    <recommendedName>
        <fullName evidence="3">nucleoside-diphosphate kinase</fullName>
        <ecNumber evidence="3">2.7.4.6</ecNumber>
    </recommendedName>
</protein>
<dbReference type="SUPFAM" id="SSF54919">
    <property type="entry name" value="Nucleoside diphosphate kinase, NDK"/>
    <property type="match status" value="1"/>
</dbReference>
<feature type="binding site" evidence="6">
    <location>
        <position position="29"/>
    </location>
    <ligand>
        <name>ATP</name>
        <dbReference type="ChEBI" id="CHEBI:30616"/>
    </ligand>
</feature>
<dbReference type="NCBIfam" id="NF001908">
    <property type="entry name" value="PRK00668.1"/>
    <property type="match status" value="1"/>
</dbReference>
<dbReference type="GO" id="GO:0006241">
    <property type="term" value="P:CTP biosynthetic process"/>
    <property type="evidence" value="ECO:0007669"/>
    <property type="project" value="InterPro"/>
</dbReference>
<dbReference type="FunFam" id="3.30.70.141:FF:000002">
    <property type="entry name" value="Nucleoside diphosphate kinase"/>
    <property type="match status" value="1"/>
</dbReference>
<dbReference type="Gene3D" id="3.30.70.141">
    <property type="entry name" value="Nucleoside diphosphate kinase-like domain"/>
    <property type="match status" value="1"/>
</dbReference>
<feature type="chain" id="PRO_5035853196" description="nucleoside-diphosphate kinase" evidence="8">
    <location>
        <begin position="18"/>
        <end position="173"/>
    </location>
</feature>
<gene>
    <name evidence="10" type="ORF">CUNI_LOCUS15555</name>
</gene>
<keyword evidence="5" id="KW-0418">Kinase</keyword>
<dbReference type="HAMAP" id="MF_00451">
    <property type="entry name" value="NDP_kinase"/>
    <property type="match status" value="1"/>
</dbReference>